<comment type="subunit">
    <text evidence="5">Binds ribosomal protein uS19.</text>
</comment>
<evidence type="ECO:0000256" key="3">
    <source>
        <dbReference type="ARBA" id="ARBA00022552"/>
    </source>
</evidence>
<comment type="subcellular location">
    <subcellularLocation>
        <location evidence="5">Cytoplasm</location>
    </subcellularLocation>
</comment>
<evidence type="ECO:0000313" key="8">
    <source>
        <dbReference type="EMBL" id="OQP46736.1"/>
    </source>
</evidence>
<dbReference type="STRING" id="550983.A4R26_08475"/>
<comment type="similarity">
    <text evidence="5">Belongs to the RimM family.</text>
</comment>
<comment type="caution">
    <text evidence="8">The sequence shown here is derived from an EMBL/GenBank/DDBJ whole genome shotgun (WGS) entry which is preliminary data.</text>
</comment>
<keyword evidence="4 5" id="KW-0143">Chaperone</keyword>
<comment type="function">
    <text evidence="5">An accessory protein needed during the final step in the assembly of 30S ribosomal subunit, possibly for assembly of the head region. Essential for efficient processing of 16S rRNA. May be needed both before and after RbfA during the maturation of 16S rRNA. It has affinity for free ribosomal 30S subunits but not for 70S ribosomes.</text>
</comment>
<dbReference type="GO" id="GO:0005840">
    <property type="term" value="C:ribosome"/>
    <property type="evidence" value="ECO:0007669"/>
    <property type="project" value="InterPro"/>
</dbReference>
<keyword evidence="2 5" id="KW-0690">Ribosome biogenesis</keyword>
<dbReference type="NCBIfam" id="TIGR02273">
    <property type="entry name" value="16S_RimM"/>
    <property type="match status" value="1"/>
</dbReference>
<dbReference type="Gene3D" id="2.30.30.240">
    <property type="entry name" value="PRC-barrel domain"/>
    <property type="match status" value="1"/>
</dbReference>
<dbReference type="Gene3D" id="2.40.30.60">
    <property type="entry name" value="RimM"/>
    <property type="match status" value="1"/>
</dbReference>
<evidence type="ECO:0000259" key="7">
    <source>
        <dbReference type="Pfam" id="PF24986"/>
    </source>
</evidence>
<reference evidence="9" key="1">
    <citation type="submission" date="2016-04" db="EMBL/GenBank/DDBJ databases">
        <authorList>
            <person name="Chen L."/>
            <person name="Zhuang W."/>
            <person name="Wang G."/>
        </authorList>
    </citation>
    <scope>NUCLEOTIDE SEQUENCE [LARGE SCALE GENOMIC DNA]</scope>
    <source>
        <strain evidence="9">208</strain>
    </source>
</reference>
<evidence type="ECO:0000256" key="4">
    <source>
        <dbReference type="ARBA" id="ARBA00023186"/>
    </source>
</evidence>
<dbReference type="AlphaFoldDB" id="A0A1V9EKU1"/>
<dbReference type="InterPro" id="IPR056792">
    <property type="entry name" value="PRC_RimM"/>
</dbReference>
<evidence type="ECO:0000256" key="2">
    <source>
        <dbReference type="ARBA" id="ARBA00022517"/>
    </source>
</evidence>
<dbReference type="PANTHER" id="PTHR33692:SF1">
    <property type="entry name" value="RIBOSOME MATURATION FACTOR RIMM"/>
    <property type="match status" value="1"/>
</dbReference>
<dbReference type="GO" id="GO:0042274">
    <property type="term" value="P:ribosomal small subunit biogenesis"/>
    <property type="evidence" value="ECO:0007669"/>
    <property type="project" value="UniProtKB-UniRule"/>
</dbReference>
<dbReference type="Pfam" id="PF24986">
    <property type="entry name" value="PRC_RimM"/>
    <property type="match status" value="1"/>
</dbReference>
<keyword evidence="1 5" id="KW-0963">Cytoplasm</keyword>
<gene>
    <name evidence="5" type="primary">rimM</name>
    <name evidence="8" type="ORF">A4R26_08475</name>
</gene>
<dbReference type="Proteomes" id="UP000192276">
    <property type="component" value="Unassembled WGS sequence"/>
</dbReference>
<dbReference type="HAMAP" id="MF_00014">
    <property type="entry name" value="Ribosome_mat_RimM"/>
    <property type="match status" value="1"/>
</dbReference>
<dbReference type="PANTHER" id="PTHR33692">
    <property type="entry name" value="RIBOSOME MATURATION FACTOR RIMM"/>
    <property type="match status" value="1"/>
</dbReference>
<dbReference type="InterPro" id="IPR011961">
    <property type="entry name" value="RimM"/>
</dbReference>
<dbReference type="GO" id="GO:0043022">
    <property type="term" value="F:ribosome binding"/>
    <property type="evidence" value="ECO:0007669"/>
    <property type="project" value="InterPro"/>
</dbReference>
<keyword evidence="9" id="KW-1185">Reference proteome</keyword>
<dbReference type="Pfam" id="PF01782">
    <property type="entry name" value="RimM"/>
    <property type="match status" value="1"/>
</dbReference>
<dbReference type="OrthoDB" id="9810331at2"/>
<comment type="domain">
    <text evidence="5">The PRC barrel domain binds ribosomal protein uS19.</text>
</comment>
<dbReference type="SUPFAM" id="SSF50447">
    <property type="entry name" value="Translation proteins"/>
    <property type="match status" value="1"/>
</dbReference>
<evidence type="ECO:0000313" key="9">
    <source>
        <dbReference type="Proteomes" id="UP000192276"/>
    </source>
</evidence>
<feature type="domain" description="RimM N-terminal" evidence="6">
    <location>
        <begin position="7"/>
        <end position="89"/>
    </location>
</feature>
<dbReference type="GO" id="GO:0006364">
    <property type="term" value="P:rRNA processing"/>
    <property type="evidence" value="ECO:0007669"/>
    <property type="project" value="UniProtKB-UniRule"/>
</dbReference>
<dbReference type="InterPro" id="IPR011033">
    <property type="entry name" value="PRC_barrel-like_sf"/>
</dbReference>
<dbReference type="InterPro" id="IPR009000">
    <property type="entry name" value="Transl_B-barrel_sf"/>
</dbReference>
<feature type="domain" description="Ribosome maturation factor RimM PRC barrel" evidence="7">
    <location>
        <begin position="103"/>
        <end position="166"/>
    </location>
</feature>
<dbReference type="RefSeq" id="WP_081170915.1">
    <property type="nucleotide sequence ID" value="NZ_LWBP01000243.1"/>
</dbReference>
<proteinExistence type="inferred from homology"/>
<dbReference type="InterPro" id="IPR036976">
    <property type="entry name" value="RimM_N_sf"/>
</dbReference>
<dbReference type="SUPFAM" id="SSF50346">
    <property type="entry name" value="PRC-barrel domain"/>
    <property type="match status" value="1"/>
</dbReference>
<evidence type="ECO:0000256" key="5">
    <source>
        <dbReference type="HAMAP-Rule" id="MF_00014"/>
    </source>
</evidence>
<name>A0A1V9EKU1_9BACT</name>
<accession>A0A1V9EKU1</accession>
<organism evidence="8 9">
    <name type="scientific">Niastella populi</name>
    <dbReference type="NCBI Taxonomy" id="550983"/>
    <lineage>
        <taxon>Bacteria</taxon>
        <taxon>Pseudomonadati</taxon>
        <taxon>Bacteroidota</taxon>
        <taxon>Chitinophagia</taxon>
        <taxon>Chitinophagales</taxon>
        <taxon>Chitinophagaceae</taxon>
        <taxon>Niastella</taxon>
    </lineage>
</organism>
<dbReference type="EMBL" id="LWBP01000243">
    <property type="protein sequence ID" value="OQP46736.1"/>
    <property type="molecule type" value="Genomic_DNA"/>
</dbReference>
<evidence type="ECO:0000259" key="6">
    <source>
        <dbReference type="Pfam" id="PF01782"/>
    </source>
</evidence>
<protein>
    <recommendedName>
        <fullName evidence="5">Ribosome maturation factor RimM</fullName>
    </recommendedName>
</protein>
<dbReference type="InterPro" id="IPR002676">
    <property type="entry name" value="RimM_N"/>
</dbReference>
<dbReference type="GO" id="GO:0005737">
    <property type="term" value="C:cytoplasm"/>
    <property type="evidence" value="ECO:0007669"/>
    <property type="project" value="UniProtKB-SubCell"/>
</dbReference>
<sequence>MTNYHSVGKIVATFGVKGEVVLHHSLGKKTSLKGLETIFIEVKKDEMLPYFLESTRIKNDEELFLKFEGIDTKEAAHLLMQKRVWLPQEEFEKYVAKSAPIMLLGFHIINEGEDIGEILEVIEQPHQLLCRIDLKGREALIPVHEDFLLKIDKKKKQVHVELPEGLLDIYS</sequence>
<evidence type="ECO:0000256" key="1">
    <source>
        <dbReference type="ARBA" id="ARBA00022490"/>
    </source>
</evidence>
<keyword evidence="3 5" id="KW-0698">rRNA processing</keyword>